<sequence>MKTSLLRARSRARSHLWYQLYWVLYLIWFFWLDFTVTDPKYIIRSPLDDFIPFNEWFIFPYGSWFFLLAGVTALLWWFDTASYDKLCLMMFSGMTFCLIVYMVLPNGLDIRPMAEEVGRSNIAMTLMQLIWKADASVNVCPSIHCQSSACMAIAFSGSTLAREKKWLKILAFGWAALICASTVFTKQHSIIDVFCGLAVALVWVPVLYLRPRKA</sequence>
<keyword evidence="1" id="KW-0812">Transmembrane</keyword>
<comment type="caution">
    <text evidence="3">The sequence shown here is derived from an EMBL/GenBank/DDBJ whole genome shotgun (WGS) entry which is preliminary data.</text>
</comment>
<keyword evidence="1" id="KW-0472">Membrane</keyword>
<feature type="transmembrane region" description="Helical" evidence="1">
    <location>
        <begin position="190"/>
        <end position="209"/>
    </location>
</feature>
<protein>
    <submittedName>
        <fullName evidence="3">Phosphatase PAP2 family protein</fullName>
    </submittedName>
</protein>
<gene>
    <name evidence="3" type="ORF">LKD23_09620</name>
</gene>
<proteinExistence type="predicted"/>
<feature type="transmembrane region" description="Helical" evidence="1">
    <location>
        <begin position="85"/>
        <end position="104"/>
    </location>
</feature>
<evidence type="ECO:0000256" key="1">
    <source>
        <dbReference type="SAM" id="Phobius"/>
    </source>
</evidence>
<feature type="transmembrane region" description="Helical" evidence="1">
    <location>
        <begin position="20"/>
        <end position="37"/>
    </location>
</feature>
<dbReference type="InterPro" id="IPR000326">
    <property type="entry name" value="PAP2/HPO"/>
</dbReference>
<accession>A0ABS8F9U0</accession>
<keyword evidence="1" id="KW-1133">Transmembrane helix</keyword>
<name>A0ABS8F9U0_9FIRM</name>
<dbReference type="Proteomes" id="UP001430637">
    <property type="component" value="Unassembled WGS sequence"/>
</dbReference>
<dbReference type="Pfam" id="PF01569">
    <property type="entry name" value="PAP2"/>
    <property type="match status" value="1"/>
</dbReference>
<dbReference type="InterPro" id="IPR036938">
    <property type="entry name" value="PAP2/HPO_sf"/>
</dbReference>
<reference evidence="3" key="1">
    <citation type="submission" date="2021-10" db="EMBL/GenBank/DDBJ databases">
        <title>Anaerobic single-cell dispensing facilitates the cultivation of human gut bacteria.</title>
        <authorList>
            <person name="Afrizal A."/>
        </authorList>
    </citation>
    <scope>NUCLEOTIDE SEQUENCE</scope>
    <source>
        <strain evidence="3">CLA-AA-H233</strain>
    </source>
</reference>
<dbReference type="SUPFAM" id="SSF48317">
    <property type="entry name" value="Acid phosphatase/Vanadium-dependent haloperoxidase"/>
    <property type="match status" value="1"/>
</dbReference>
<dbReference type="EMBL" id="JAJEQL010000026">
    <property type="protein sequence ID" value="MCC2200004.1"/>
    <property type="molecule type" value="Genomic_DNA"/>
</dbReference>
<evidence type="ECO:0000313" key="3">
    <source>
        <dbReference type="EMBL" id="MCC2200004.1"/>
    </source>
</evidence>
<feature type="transmembrane region" description="Helical" evidence="1">
    <location>
        <begin position="57"/>
        <end position="78"/>
    </location>
</feature>
<dbReference type="Gene3D" id="1.20.144.10">
    <property type="entry name" value="Phosphatidic acid phosphatase type 2/haloperoxidase"/>
    <property type="match status" value="1"/>
</dbReference>
<evidence type="ECO:0000313" key="4">
    <source>
        <dbReference type="Proteomes" id="UP001430637"/>
    </source>
</evidence>
<keyword evidence="4" id="KW-1185">Reference proteome</keyword>
<organism evidence="3 4">
    <name type="scientific">Faecalibacterium butyricigenerans</name>
    <dbReference type="NCBI Taxonomy" id="1851427"/>
    <lineage>
        <taxon>Bacteria</taxon>
        <taxon>Bacillati</taxon>
        <taxon>Bacillota</taxon>
        <taxon>Clostridia</taxon>
        <taxon>Eubacteriales</taxon>
        <taxon>Oscillospiraceae</taxon>
        <taxon>Faecalibacterium</taxon>
    </lineage>
</organism>
<evidence type="ECO:0000259" key="2">
    <source>
        <dbReference type="Pfam" id="PF01569"/>
    </source>
</evidence>
<feature type="domain" description="Phosphatidic acid phosphatase type 2/haloperoxidase" evidence="2">
    <location>
        <begin position="140"/>
        <end position="210"/>
    </location>
</feature>
<dbReference type="RefSeq" id="WP_227621469.1">
    <property type="nucleotide sequence ID" value="NZ_JAJEQL010000026.1"/>
</dbReference>